<dbReference type="PANTHER" id="PTHR36440:SF1">
    <property type="entry name" value="PUTATIVE (AFU_ORTHOLOGUE AFUA_8G07350)-RELATED"/>
    <property type="match status" value="1"/>
</dbReference>
<dbReference type="Pfam" id="PF07883">
    <property type="entry name" value="Cupin_2"/>
    <property type="match status" value="1"/>
</dbReference>
<dbReference type="Gene3D" id="2.60.120.10">
    <property type="entry name" value="Jelly Rolls"/>
    <property type="match status" value="1"/>
</dbReference>
<dbReference type="InterPro" id="IPR011051">
    <property type="entry name" value="RmlC_Cupin_sf"/>
</dbReference>
<name>A0A101Q7E8_STRCK</name>
<dbReference type="InterPro" id="IPR013096">
    <property type="entry name" value="Cupin_2"/>
</dbReference>
<reference evidence="2 3" key="1">
    <citation type="submission" date="2015-10" db="EMBL/GenBank/DDBJ databases">
        <title>Draft genome sequence of Streptomyces corchorusii DSM 40340, type strain for the species Streptomyces corchorusii.</title>
        <authorList>
            <person name="Ruckert C."/>
            <person name="Winkler A."/>
            <person name="Kalinowski J."/>
            <person name="Kampfer P."/>
            <person name="Glaeser S."/>
        </authorList>
    </citation>
    <scope>NUCLEOTIDE SEQUENCE [LARGE SCALE GENOMIC DNA]</scope>
    <source>
        <strain evidence="2 3">DSM 40340</strain>
    </source>
</reference>
<dbReference type="InterPro" id="IPR014710">
    <property type="entry name" value="RmlC-like_jellyroll"/>
</dbReference>
<keyword evidence="3" id="KW-1185">Reference proteome</keyword>
<dbReference type="EMBL" id="LMWP01000023">
    <property type="protein sequence ID" value="KUN24565.1"/>
    <property type="molecule type" value="Genomic_DNA"/>
</dbReference>
<gene>
    <name evidence="2" type="ORF">AQJ11_22310</name>
</gene>
<dbReference type="InterPro" id="IPR053146">
    <property type="entry name" value="QDO-like"/>
</dbReference>
<protein>
    <submittedName>
        <fullName evidence="2">Cupin</fullName>
    </submittedName>
</protein>
<dbReference type="RefSeq" id="WP_059264139.1">
    <property type="nucleotide sequence ID" value="NZ_KQ948358.1"/>
</dbReference>
<feature type="domain" description="Cupin type-2" evidence="1">
    <location>
        <begin position="46"/>
        <end position="113"/>
    </location>
</feature>
<evidence type="ECO:0000313" key="3">
    <source>
        <dbReference type="Proteomes" id="UP000053398"/>
    </source>
</evidence>
<comment type="caution">
    <text evidence="2">The sequence shown here is derived from an EMBL/GenBank/DDBJ whole genome shotgun (WGS) entry which is preliminary data.</text>
</comment>
<dbReference type="PANTHER" id="PTHR36440">
    <property type="entry name" value="PUTATIVE (AFU_ORTHOLOGUE AFUA_8G07350)-RELATED"/>
    <property type="match status" value="1"/>
</dbReference>
<proteinExistence type="predicted"/>
<dbReference type="SUPFAM" id="SSF51182">
    <property type="entry name" value="RmlC-like cupins"/>
    <property type="match status" value="1"/>
</dbReference>
<dbReference type="AlphaFoldDB" id="A0A101Q7E8"/>
<evidence type="ECO:0000259" key="1">
    <source>
        <dbReference type="Pfam" id="PF07883"/>
    </source>
</evidence>
<organism evidence="2 3">
    <name type="scientific">Streptomyces corchorusii</name>
    <name type="common">Streptomyces chibaensis</name>
    <dbReference type="NCBI Taxonomy" id="1903"/>
    <lineage>
        <taxon>Bacteria</taxon>
        <taxon>Bacillati</taxon>
        <taxon>Actinomycetota</taxon>
        <taxon>Actinomycetes</taxon>
        <taxon>Kitasatosporales</taxon>
        <taxon>Streptomycetaceae</taxon>
        <taxon>Streptomyces</taxon>
    </lineage>
</organism>
<dbReference type="Proteomes" id="UP000053398">
    <property type="component" value="Unassembled WGS sequence"/>
</dbReference>
<sequence>MSLFVPEFDDTVLVRDAGAEVVGGAPVAVKLLADSSASGGALSTVRVTLAEGADGARPHVHHNSAEMFYLLDGEAEVLSGDDVVTAGRGDLIIVPPDRPHAFAAAPGSTADLLIVITPGVERFEYFRHLQRIRLGEVAPESLLEVQELYDNHFLRSDAWDGRRR</sequence>
<accession>A0A101Q7E8</accession>
<evidence type="ECO:0000313" key="2">
    <source>
        <dbReference type="EMBL" id="KUN24565.1"/>
    </source>
</evidence>